<feature type="domain" description="Calcineurin-like phosphoesterase" evidence="1">
    <location>
        <begin position="39"/>
        <end position="140"/>
    </location>
</feature>
<dbReference type="RefSeq" id="WP_088870985.1">
    <property type="nucleotide sequence ID" value="NZ_CP022110.1"/>
</dbReference>
<dbReference type="Gene3D" id="3.60.21.10">
    <property type="match status" value="1"/>
</dbReference>
<sequence>MNARFGTGSTGDQTSLTVNGAMVLADASGALYWPDRGLLVVADLHLEKGTAFAGRGTLLPPYDTAATLTRLEAVCRRLAPRRVLCLGDSFHDRRAGARVSADDGRRLAALIQAHEWLWVVGNHDPAPPPDWGGRVVDDWVEGPLVFRHEAQNTAPGDLTPAGEISGHYHPKASVPTRARRVGGRCFITDGNRLVLPAFGAYTGGLDVREAALRRLFPGAFSIVLLHRDRGYAFHSTHILGADLADTGTY</sequence>
<dbReference type="InterPro" id="IPR026336">
    <property type="entry name" value="PdeM-like"/>
</dbReference>
<dbReference type="InterPro" id="IPR024173">
    <property type="entry name" value="Pesterase_MJ0037-like"/>
</dbReference>
<name>A0A248JPB7_9PROT</name>
<dbReference type="PANTHER" id="PTHR39323">
    <property type="entry name" value="BLR1149 PROTEIN"/>
    <property type="match status" value="1"/>
</dbReference>
<proteinExistence type="predicted"/>
<dbReference type="EMBL" id="CP022110">
    <property type="protein sequence ID" value="ASG20074.1"/>
    <property type="molecule type" value="Genomic_DNA"/>
</dbReference>
<dbReference type="GO" id="GO:0016787">
    <property type="term" value="F:hydrolase activity"/>
    <property type="evidence" value="ECO:0007669"/>
    <property type="project" value="InterPro"/>
</dbReference>
<dbReference type="PIRSF" id="PIRSF000887">
    <property type="entry name" value="Pesterase_MJ0037"/>
    <property type="match status" value="1"/>
</dbReference>
<evidence type="ECO:0000313" key="3">
    <source>
        <dbReference type="Proteomes" id="UP000197153"/>
    </source>
</evidence>
<dbReference type="InterPro" id="IPR004843">
    <property type="entry name" value="Calcineurin-like_PHP"/>
</dbReference>
<dbReference type="NCBIfam" id="TIGR04123">
    <property type="entry name" value="P_estr_lig_assc"/>
    <property type="match status" value="1"/>
</dbReference>
<dbReference type="PANTHER" id="PTHR39323:SF1">
    <property type="entry name" value="BLR1149 PROTEIN"/>
    <property type="match status" value="1"/>
</dbReference>
<evidence type="ECO:0000259" key="1">
    <source>
        <dbReference type="Pfam" id="PF00149"/>
    </source>
</evidence>
<evidence type="ECO:0000313" key="2">
    <source>
        <dbReference type="EMBL" id="ASG20074.1"/>
    </source>
</evidence>
<organism evidence="2 3">
    <name type="scientific">Nitrospirillum viridazoti CBAmc</name>
    <dbReference type="NCBI Taxonomy" id="1441467"/>
    <lineage>
        <taxon>Bacteria</taxon>
        <taxon>Pseudomonadati</taxon>
        <taxon>Pseudomonadota</taxon>
        <taxon>Alphaproteobacteria</taxon>
        <taxon>Rhodospirillales</taxon>
        <taxon>Azospirillaceae</taxon>
        <taxon>Nitrospirillum</taxon>
        <taxon>Nitrospirillum viridazoti</taxon>
    </lineage>
</organism>
<dbReference type="Proteomes" id="UP000197153">
    <property type="component" value="Chromosome 1"/>
</dbReference>
<reference evidence="2 3" key="1">
    <citation type="submission" date="2017-06" db="EMBL/GenBank/DDBJ databases">
        <title>Complete genome sequence of Nitrospirillum amazonense strain CBAmC, an endophytic nitrogen-fixing and plant growth-promoting bacterium, isolated from sugarcane.</title>
        <authorList>
            <person name="Schwab S."/>
            <person name="dos Santos Teixeira K.R."/>
            <person name="Simoes Araujo J.L."/>
            <person name="Soares Vidal M."/>
            <person name="Borges de Freitas H.R."/>
            <person name="Rivello Crivelaro A.L."/>
            <person name="Bueno de Camargo Nunes A."/>
            <person name="dos Santos C.M."/>
            <person name="Palmeira da Silva Rosa D."/>
            <person name="da Silva Padilha D."/>
            <person name="da Silva E."/>
            <person name="Araujo Terra L."/>
            <person name="Soares Mendes V."/>
            <person name="Farinelli L."/>
            <person name="Magalhaes Cruz L."/>
            <person name="Baldani J.I."/>
        </authorList>
    </citation>
    <scope>NUCLEOTIDE SEQUENCE [LARGE SCALE GENOMIC DNA]</scope>
    <source>
        <strain evidence="2 3">CBAmC</strain>
    </source>
</reference>
<gene>
    <name evidence="2" type="ORF">Y958_03945</name>
</gene>
<dbReference type="Pfam" id="PF00149">
    <property type="entry name" value="Metallophos"/>
    <property type="match status" value="1"/>
</dbReference>
<dbReference type="KEGG" id="nao:Y958_03945"/>
<dbReference type="InterPro" id="IPR029052">
    <property type="entry name" value="Metallo-depent_PP-like"/>
</dbReference>
<dbReference type="SUPFAM" id="SSF56300">
    <property type="entry name" value="Metallo-dependent phosphatases"/>
    <property type="match status" value="1"/>
</dbReference>
<dbReference type="AlphaFoldDB" id="A0A248JPB7"/>
<accession>A0A248JPB7</accession>
<protein>
    <submittedName>
        <fullName evidence="2">Phosphoesterase</fullName>
    </submittedName>
</protein>
<keyword evidence="3" id="KW-1185">Reference proteome</keyword>